<accession>A0ACC6PMU0</accession>
<reference evidence="1" key="1">
    <citation type="submission" date="2024-03" db="EMBL/GenBank/DDBJ databases">
        <title>Novel Streptomyces species of biotechnological and ecological value are a feature of Machair soil.</title>
        <authorList>
            <person name="Prole J.R."/>
            <person name="Goodfellow M."/>
            <person name="Allenby N."/>
            <person name="Ward A.C."/>
        </authorList>
    </citation>
    <scope>NUCLEOTIDE SEQUENCE</scope>
    <source>
        <strain evidence="1">MS2.AVA.5</strain>
    </source>
</reference>
<name>A0ACC6PMU0_9ACTN</name>
<protein>
    <submittedName>
        <fullName evidence="1">Uncharacterized protein</fullName>
    </submittedName>
</protein>
<gene>
    <name evidence="1" type="ORF">WKI67_04640</name>
</gene>
<dbReference type="EMBL" id="JBBKAJ010000022">
    <property type="protein sequence ID" value="MEJ8632681.1"/>
    <property type="molecule type" value="Genomic_DNA"/>
</dbReference>
<dbReference type="Proteomes" id="UP001377168">
    <property type="component" value="Unassembled WGS sequence"/>
</dbReference>
<evidence type="ECO:0000313" key="1">
    <source>
        <dbReference type="EMBL" id="MEJ8632681.1"/>
    </source>
</evidence>
<organism evidence="1 2">
    <name type="scientific">Streptomyces achmelvichensis</name>
    <dbReference type="NCBI Taxonomy" id="3134111"/>
    <lineage>
        <taxon>Bacteria</taxon>
        <taxon>Bacillati</taxon>
        <taxon>Actinomycetota</taxon>
        <taxon>Actinomycetes</taxon>
        <taxon>Kitasatosporales</taxon>
        <taxon>Streptomycetaceae</taxon>
        <taxon>Streptomyces</taxon>
    </lineage>
</organism>
<comment type="caution">
    <text evidence="1">The sequence shown here is derived from an EMBL/GenBank/DDBJ whole genome shotgun (WGS) entry which is preliminary data.</text>
</comment>
<evidence type="ECO:0000313" key="2">
    <source>
        <dbReference type="Proteomes" id="UP001377168"/>
    </source>
</evidence>
<sequence>MESWNCSPRAATVSHIDVDPYLFPGADAFHVEPPGISLHESGDTDRSPIDPCEQLLADSQAPDPRDRVARPVRAPERRRLELHATLTVAGVAPAPGDLRAIDALSLLDDETNLTLQRWITVSR</sequence>
<keyword evidence="2" id="KW-1185">Reference proteome</keyword>
<proteinExistence type="predicted"/>